<feature type="domain" description="LexA repressor DNA-binding" evidence="2">
    <location>
        <begin position="26"/>
        <end position="64"/>
    </location>
</feature>
<dbReference type="InterPro" id="IPR006199">
    <property type="entry name" value="LexA_DNA-bd_dom"/>
</dbReference>
<evidence type="ECO:0000259" key="2">
    <source>
        <dbReference type="Pfam" id="PF01726"/>
    </source>
</evidence>
<dbReference type="SUPFAM" id="SSF46785">
    <property type="entry name" value="Winged helix' DNA-binding domain"/>
    <property type="match status" value="1"/>
</dbReference>
<keyword evidence="1" id="KW-0812">Transmembrane</keyword>
<sequence>MNVDDETKLEYELRGKAWKVYWFLLKTGSPLSVRQVQRALHFSSPSVAHHHLEQLRDLGLVQKQDIGGHYVLVGEVKIGVLRHYVKLGKLLFPRFFFYAVFSTIFYAAFLLFLAQDLLMRENLFITVFGAIVCVIFWYEAYRVWTMRPF</sequence>
<protein>
    <recommendedName>
        <fullName evidence="2">LexA repressor DNA-binding domain-containing protein</fullName>
    </recommendedName>
</protein>
<feature type="transmembrane region" description="Helical" evidence="1">
    <location>
        <begin position="95"/>
        <end position="117"/>
    </location>
</feature>
<keyword evidence="1" id="KW-1133">Transmembrane helix</keyword>
<dbReference type="CDD" id="cd00090">
    <property type="entry name" value="HTH_ARSR"/>
    <property type="match status" value="1"/>
</dbReference>
<accession>A0A0M0BU37</accession>
<dbReference type="AlphaFoldDB" id="A0A0M0BU37"/>
<proteinExistence type="predicted"/>
<dbReference type="InterPro" id="IPR011991">
    <property type="entry name" value="ArsR-like_HTH"/>
</dbReference>
<dbReference type="EMBL" id="LFWV01000017">
    <property type="protein sequence ID" value="KON31954.1"/>
    <property type="molecule type" value="Genomic_DNA"/>
</dbReference>
<keyword evidence="1" id="KW-0472">Membrane</keyword>
<dbReference type="Gene3D" id="1.10.10.10">
    <property type="entry name" value="Winged helix-like DNA-binding domain superfamily/Winged helix DNA-binding domain"/>
    <property type="match status" value="1"/>
</dbReference>
<reference evidence="4" key="1">
    <citation type="submission" date="2015-06" db="EMBL/GenBank/DDBJ databases">
        <title>New insights into the roles of widespread benthic archaea in carbon and nitrogen cycling.</title>
        <authorList>
            <person name="Lazar C.S."/>
            <person name="Baker B.J."/>
            <person name="Seitz K.W."/>
            <person name="Hyde A.S."/>
            <person name="Dick G.J."/>
            <person name="Hinrichs K.-U."/>
            <person name="Teske A.P."/>
        </authorList>
    </citation>
    <scope>NUCLEOTIDE SEQUENCE [LARGE SCALE GENOMIC DNA]</scope>
</reference>
<dbReference type="Pfam" id="PF01726">
    <property type="entry name" value="LexA_DNA_bind"/>
    <property type="match status" value="1"/>
</dbReference>
<comment type="caution">
    <text evidence="3">The sequence shown here is derived from an EMBL/GenBank/DDBJ whole genome shotgun (WGS) entry which is preliminary data.</text>
</comment>
<dbReference type="GO" id="GO:0006508">
    <property type="term" value="P:proteolysis"/>
    <property type="evidence" value="ECO:0007669"/>
    <property type="project" value="InterPro"/>
</dbReference>
<dbReference type="Proteomes" id="UP000054016">
    <property type="component" value="Unassembled WGS sequence"/>
</dbReference>
<evidence type="ECO:0000313" key="3">
    <source>
        <dbReference type="EMBL" id="KON31954.1"/>
    </source>
</evidence>
<dbReference type="InterPro" id="IPR036390">
    <property type="entry name" value="WH_DNA-bd_sf"/>
</dbReference>
<evidence type="ECO:0000313" key="4">
    <source>
        <dbReference type="Proteomes" id="UP000054016"/>
    </source>
</evidence>
<organism evidence="3 4">
    <name type="scientific">miscellaneous Crenarchaeota group-1 archaeon SG8-32-3</name>
    <dbReference type="NCBI Taxonomy" id="1685125"/>
    <lineage>
        <taxon>Archaea</taxon>
        <taxon>Candidatus Bathyarchaeota</taxon>
        <taxon>MCG-1</taxon>
    </lineage>
</organism>
<gene>
    <name evidence="3" type="ORF">AC478_01725</name>
</gene>
<name>A0A0M0BU37_9ARCH</name>
<dbReference type="InterPro" id="IPR036388">
    <property type="entry name" value="WH-like_DNA-bd_sf"/>
</dbReference>
<evidence type="ECO:0000256" key="1">
    <source>
        <dbReference type="SAM" id="Phobius"/>
    </source>
</evidence>
<dbReference type="GO" id="GO:0004252">
    <property type="term" value="F:serine-type endopeptidase activity"/>
    <property type="evidence" value="ECO:0007669"/>
    <property type="project" value="InterPro"/>
</dbReference>
<feature type="transmembrane region" description="Helical" evidence="1">
    <location>
        <begin position="123"/>
        <end position="141"/>
    </location>
</feature>